<sequence>MAGRLVTIATFDELIDAHTAKGALEAAGIQMHLDNEQASSLFGQVMLPIGIRLVVREEDEPQAVKVLDETFGTHEPVDEADLAVQAEATLAEDAADAAEPASAANPTADSVAREKDARLAFQAAVIGNLMPLVALFALRMIRRASTGPGELSPRGRWNLRAAILLSIWPLFLVGIGGLSVLVVAIFMLLSPLLG</sequence>
<keyword evidence="1" id="KW-0472">Membrane</keyword>
<accession>A0ABS5BY93</accession>
<keyword evidence="1" id="KW-1133">Transmembrane helix</keyword>
<keyword evidence="1" id="KW-0812">Transmembrane</keyword>
<dbReference type="SUPFAM" id="SSF54913">
    <property type="entry name" value="GlnB-like"/>
    <property type="match status" value="1"/>
</dbReference>
<feature type="transmembrane region" description="Helical" evidence="1">
    <location>
        <begin position="162"/>
        <end position="189"/>
    </location>
</feature>
<dbReference type="Gene3D" id="3.30.70.790">
    <property type="entry name" value="UreE, C-terminal domain"/>
    <property type="match status" value="1"/>
</dbReference>
<gene>
    <name evidence="3" type="ORF">J8F10_25990</name>
</gene>
<evidence type="ECO:0000259" key="2">
    <source>
        <dbReference type="Pfam" id="PF09413"/>
    </source>
</evidence>
<keyword evidence="4" id="KW-1185">Reference proteome</keyword>
<evidence type="ECO:0000256" key="1">
    <source>
        <dbReference type="SAM" id="Phobius"/>
    </source>
</evidence>
<organism evidence="3 4">
    <name type="scientific">Gemmata palustris</name>
    <dbReference type="NCBI Taxonomy" id="2822762"/>
    <lineage>
        <taxon>Bacteria</taxon>
        <taxon>Pseudomonadati</taxon>
        <taxon>Planctomycetota</taxon>
        <taxon>Planctomycetia</taxon>
        <taxon>Gemmatales</taxon>
        <taxon>Gemmataceae</taxon>
        <taxon>Gemmata</taxon>
    </lineage>
</organism>
<name>A0ABS5BY93_9BACT</name>
<dbReference type="Pfam" id="PF09413">
    <property type="entry name" value="DUF2007"/>
    <property type="match status" value="1"/>
</dbReference>
<evidence type="ECO:0000313" key="4">
    <source>
        <dbReference type="Proteomes" id="UP000676565"/>
    </source>
</evidence>
<comment type="caution">
    <text evidence="3">The sequence shown here is derived from an EMBL/GenBank/DDBJ whole genome shotgun (WGS) entry which is preliminary data.</text>
</comment>
<dbReference type="InterPro" id="IPR018551">
    <property type="entry name" value="DUF2007"/>
</dbReference>
<feature type="transmembrane region" description="Helical" evidence="1">
    <location>
        <begin position="119"/>
        <end position="141"/>
    </location>
</feature>
<evidence type="ECO:0000313" key="3">
    <source>
        <dbReference type="EMBL" id="MBP3958711.1"/>
    </source>
</evidence>
<dbReference type="Proteomes" id="UP000676565">
    <property type="component" value="Unassembled WGS sequence"/>
</dbReference>
<feature type="domain" description="DUF2007" evidence="2">
    <location>
        <begin position="7"/>
        <end position="69"/>
    </location>
</feature>
<dbReference type="EMBL" id="JAGKQQ010000001">
    <property type="protein sequence ID" value="MBP3958711.1"/>
    <property type="molecule type" value="Genomic_DNA"/>
</dbReference>
<reference evidence="3 4" key="1">
    <citation type="submission" date="2021-04" db="EMBL/GenBank/DDBJ databases">
        <authorList>
            <person name="Ivanova A."/>
        </authorList>
    </citation>
    <scope>NUCLEOTIDE SEQUENCE [LARGE SCALE GENOMIC DNA]</scope>
    <source>
        <strain evidence="3 4">G18</strain>
    </source>
</reference>
<proteinExistence type="predicted"/>
<dbReference type="RefSeq" id="WP_210658949.1">
    <property type="nucleotide sequence ID" value="NZ_JAGKQQ010000001.1"/>
</dbReference>
<dbReference type="InterPro" id="IPR011322">
    <property type="entry name" value="N-reg_PII-like_a/b"/>
</dbReference>
<protein>
    <submittedName>
        <fullName evidence="3">DUF2007 domain-containing protein</fullName>
    </submittedName>
</protein>